<sequence length="271" mass="30360">SVNSVLTSWWRDTGIDKSAVGDMLGTVLMLLTCASVMAPSERNTDPSNHGVVQGVRSERTRGSVSNNCPTQCRDRGGVVMECHQAHLLDMLQLSSCLSRSSNLLVLDLSSWHHTCNCSLLGLALGMSDTNIVIFVPLSCGMSFMEHCGSEIQQRTFTLHHRGLVAGLVMEQNGRDYRKATRRHMTRLWTTVNSLPPGHLQDSYRNLTIQAAKVIRRTKRSFGDSVLRLLPLLRDDDKWKRRHGYGKGDKPVKNCSSVRVRVRIKQETENFA</sequence>
<proteinExistence type="predicted"/>
<gene>
    <name evidence="1" type="ORF">BaRGS_00027512</name>
</gene>
<evidence type="ECO:0000313" key="1">
    <source>
        <dbReference type="EMBL" id="KAK7481252.1"/>
    </source>
</evidence>
<keyword evidence="2" id="KW-1185">Reference proteome</keyword>
<feature type="non-terminal residue" evidence="1">
    <location>
        <position position="1"/>
    </location>
</feature>
<reference evidence="1 2" key="1">
    <citation type="journal article" date="2023" name="Sci. Data">
        <title>Genome assembly of the Korean intertidal mud-creeper Batillaria attramentaria.</title>
        <authorList>
            <person name="Patra A.K."/>
            <person name="Ho P.T."/>
            <person name="Jun S."/>
            <person name="Lee S.J."/>
            <person name="Kim Y."/>
            <person name="Won Y.J."/>
        </authorList>
    </citation>
    <scope>NUCLEOTIDE SEQUENCE [LARGE SCALE GENOMIC DNA]</scope>
    <source>
        <strain evidence="1">Wonlab-2016</strain>
    </source>
</reference>
<protein>
    <submittedName>
        <fullName evidence="1">Uncharacterized protein</fullName>
    </submittedName>
</protein>
<comment type="caution">
    <text evidence="1">The sequence shown here is derived from an EMBL/GenBank/DDBJ whole genome shotgun (WGS) entry which is preliminary data.</text>
</comment>
<organism evidence="1 2">
    <name type="scientific">Batillaria attramentaria</name>
    <dbReference type="NCBI Taxonomy" id="370345"/>
    <lineage>
        <taxon>Eukaryota</taxon>
        <taxon>Metazoa</taxon>
        <taxon>Spiralia</taxon>
        <taxon>Lophotrochozoa</taxon>
        <taxon>Mollusca</taxon>
        <taxon>Gastropoda</taxon>
        <taxon>Caenogastropoda</taxon>
        <taxon>Sorbeoconcha</taxon>
        <taxon>Cerithioidea</taxon>
        <taxon>Batillariidae</taxon>
        <taxon>Batillaria</taxon>
    </lineage>
</organism>
<evidence type="ECO:0000313" key="2">
    <source>
        <dbReference type="Proteomes" id="UP001519460"/>
    </source>
</evidence>
<dbReference type="Proteomes" id="UP001519460">
    <property type="component" value="Unassembled WGS sequence"/>
</dbReference>
<dbReference type="EMBL" id="JACVVK020000265">
    <property type="protein sequence ID" value="KAK7481252.1"/>
    <property type="molecule type" value="Genomic_DNA"/>
</dbReference>
<dbReference type="AlphaFoldDB" id="A0ABD0K1K1"/>
<name>A0ABD0K1K1_9CAEN</name>
<accession>A0ABD0K1K1</accession>